<keyword evidence="1" id="KW-1133">Transmembrane helix</keyword>
<organism evidence="2 3">
    <name type="scientific">Cercophora scortea</name>
    <dbReference type="NCBI Taxonomy" id="314031"/>
    <lineage>
        <taxon>Eukaryota</taxon>
        <taxon>Fungi</taxon>
        <taxon>Dikarya</taxon>
        <taxon>Ascomycota</taxon>
        <taxon>Pezizomycotina</taxon>
        <taxon>Sordariomycetes</taxon>
        <taxon>Sordariomycetidae</taxon>
        <taxon>Sordariales</taxon>
        <taxon>Lasiosphaeriaceae</taxon>
        <taxon>Cercophora</taxon>
    </lineage>
</organism>
<comment type="caution">
    <text evidence="2">The sequence shown here is derived from an EMBL/GenBank/DDBJ whole genome shotgun (WGS) entry which is preliminary data.</text>
</comment>
<gene>
    <name evidence="2" type="ORF">B0T19DRAFT_430429</name>
</gene>
<dbReference type="AlphaFoldDB" id="A0AAE0I934"/>
<sequence length="114" mass="12840">MWMFRVCKNLLLGVTTMSGVCFVFVLFPMCVSFFTGSGGVIGWRGGVDDGFGMCGYRQTDRQVLCSSSLFVIIIIISPLSFYVFIHCWLVGCLPAELDEIRHIRYCYYASSGYL</sequence>
<protein>
    <submittedName>
        <fullName evidence="2">Uncharacterized protein</fullName>
    </submittedName>
</protein>
<dbReference type="Proteomes" id="UP001286456">
    <property type="component" value="Unassembled WGS sequence"/>
</dbReference>
<keyword evidence="1" id="KW-0812">Transmembrane</keyword>
<accession>A0AAE0I934</accession>
<evidence type="ECO:0000313" key="3">
    <source>
        <dbReference type="Proteomes" id="UP001286456"/>
    </source>
</evidence>
<evidence type="ECO:0000313" key="2">
    <source>
        <dbReference type="EMBL" id="KAK3320768.1"/>
    </source>
</evidence>
<reference evidence="2" key="2">
    <citation type="submission" date="2023-06" db="EMBL/GenBank/DDBJ databases">
        <authorList>
            <consortium name="Lawrence Berkeley National Laboratory"/>
            <person name="Haridas S."/>
            <person name="Hensen N."/>
            <person name="Bonometti L."/>
            <person name="Westerberg I."/>
            <person name="Brannstrom I.O."/>
            <person name="Guillou S."/>
            <person name="Cros-Aarteil S."/>
            <person name="Calhoun S."/>
            <person name="Kuo A."/>
            <person name="Mondo S."/>
            <person name="Pangilinan J."/>
            <person name="Riley R."/>
            <person name="Labutti K."/>
            <person name="Andreopoulos B."/>
            <person name="Lipzen A."/>
            <person name="Chen C."/>
            <person name="Yanf M."/>
            <person name="Daum C."/>
            <person name="Ng V."/>
            <person name="Clum A."/>
            <person name="Steindorff A."/>
            <person name="Ohm R."/>
            <person name="Martin F."/>
            <person name="Silar P."/>
            <person name="Natvig D."/>
            <person name="Lalanne C."/>
            <person name="Gautier V."/>
            <person name="Ament-Velasquez S.L."/>
            <person name="Kruys A."/>
            <person name="Hutchinson M.I."/>
            <person name="Powell A.J."/>
            <person name="Barry K."/>
            <person name="Miller A.N."/>
            <person name="Grigoriev I.V."/>
            <person name="Debuchy R."/>
            <person name="Gladieux P."/>
            <person name="Thoren M.H."/>
            <person name="Johannesson H."/>
        </authorList>
    </citation>
    <scope>NUCLEOTIDE SEQUENCE</scope>
    <source>
        <strain evidence="2">SMH4131-1</strain>
    </source>
</reference>
<keyword evidence="3" id="KW-1185">Reference proteome</keyword>
<evidence type="ECO:0000256" key="1">
    <source>
        <dbReference type="SAM" id="Phobius"/>
    </source>
</evidence>
<keyword evidence="1" id="KW-0472">Membrane</keyword>
<feature type="transmembrane region" description="Helical" evidence="1">
    <location>
        <begin position="12"/>
        <end position="34"/>
    </location>
</feature>
<dbReference type="EMBL" id="JAUEPO010000005">
    <property type="protein sequence ID" value="KAK3320768.1"/>
    <property type="molecule type" value="Genomic_DNA"/>
</dbReference>
<feature type="transmembrane region" description="Helical" evidence="1">
    <location>
        <begin position="69"/>
        <end position="95"/>
    </location>
</feature>
<proteinExistence type="predicted"/>
<reference evidence="2" key="1">
    <citation type="journal article" date="2023" name="Mol. Phylogenet. Evol.">
        <title>Genome-scale phylogeny and comparative genomics of the fungal order Sordariales.</title>
        <authorList>
            <person name="Hensen N."/>
            <person name="Bonometti L."/>
            <person name="Westerberg I."/>
            <person name="Brannstrom I.O."/>
            <person name="Guillou S."/>
            <person name="Cros-Aarteil S."/>
            <person name="Calhoun S."/>
            <person name="Haridas S."/>
            <person name="Kuo A."/>
            <person name="Mondo S."/>
            <person name="Pangilinan J."/>
            <person name="Riley R."/>
            <person name="LaButti K."/>
            <person name="Andreopoulos B."/>
            <person name="Lipzen A."/>
            <person name="Chen C."/>
            <person name="Yan M."/>
            <person name="Daum C."/>
            <person name="Ng V."/>
            <person name="Clum A."/>
            <person name="Steindorff A."/>
            <person name="Ohm R.A."/>
            <person name="Martin F."/>
            <person name="Silar P."/>
            <person name="Natvig D.O."/>
            <person name="Lalanne C."/>
            <person name="Gautier V."/>
            <person name="Ament-Velasquez S.L."/>
            <person name="Kruys A."/>
            <person name="Hutchinson M.I."/>
            <person name="Powell A.J."/>
            <person name="Barry K."/>
            <person name="Miller A.N."/>
            <person name="Grigoriev I.V."/>
            <person name="Debuchy R."/>
            <person name="Gladieux P."/>
            <person name="Hiltunen Thoren M."/>
            <person name="Johannesson H."/>
        </authorList>
    </citation>
    <scope>NUCLEOTIDE SEQUENCE</scope>
    <source>
        <strain evidence="2">SMH4131-1</strain>
    </source>
</reference>
<name>A0AAE0I934_9PEZI</name>